<dbReference type="Pfam" id="PF03564">
    <property type="entry name" value="DUF1759"/>
    <property type="match status" value="1"/>
</dbReference>
<keyword evidence="2" id="KW-1185">Reference proteome</keyword>
<proteinExistence type="predicted"/>
<dbReference type="InterPro" id="IPR005312">
    <property type="entry name" value="DUF1759"/>
</dbReference>
<comment type="caution">
    <text evidence="1">The sequence shown here is derived from an EMBL/GenBank/DDBJ whole genome shotgun (WGS) entry which is preliminary data.</text>
</comment>
<evidence type="ECO:0000313" key="2">
    <source>
        <dbReference type="Proteomes" id="UP000499080"/>
    </source>
</evidence>
<gene>
    <name evidence="1" type="ORF">AVEN_228343_1</name>
</gene>
<dbReference type="OrthoDB" id="6430657at2759"/>
<dbReference type="AlphaFoldDB" id="A0A4Y2K6G1"/>
<reference evidence="1 2" key="1">
    <citation type="journal article" date="2019" name="Sci. Rep.">
        <title>Orb-weaving spider Araneus ventricosus genome elucidates the spidroin gene catalogue.</title>
        <authorList>
            <person name="Kono N."/>
            <person name="Nakamura H."/>
            <person name="Ohtoshi R."/>
            <person name="Moran D.A.P."/>
            <person name="Shinohara A."/>
            <person name="Yoshida Y."/>
            <person name="Fujiwara M."/>
            <person name="Mori M."/>
            <person name="Tomita M."/>
            <person name="Arakawa K."/>
        </authorList>
    </citation>
    <scope>NUCLEOTIDE SEQUENCE [LARGE SCALE GENOMIC DNA]</scope>
</reference>
<dbReference type="PANTHER" id="PTHR22954">
    <property type="entry name" value="RETROVIRAL PROTEASE-RELATED"/>
    <property type="match status" value="1"/>
</dbReference>
<organism evidence="1 2">
    <name type="scientific">Araneus ventricosus</name>
    <name type="common">Orbweaver spider</name>
    <name type="synonym">Epeira ventricosa</name>
    <dbReference type="NCBI Taxonomy" id="182803"/>
    <lineage>
        <taxon>Eukaryota</taxon>
        <taxon>Metazoa</taxon>
        <taxon>Ecdysozoa</taxon>
        <taxon>Arthropoda</taxon>
        <taxon>Chelicerata</taxon>
        <taxon>Arachnida</taxon>
        <taxon>Araneae</taxon>
        <taxon>Araneomorphae</taxon>
        <taxon>Entelegynae</taxon>
        <taxon>Araneoidea</taxon>
        <taxon>Araneidae</taxon>
        <taxon>Araneus</taxon>
    </lineage>
</organism>
<dbReference type="PANTHER" id="PTHR22954:SF3">
    <property type="entry name" value="PROTEIN CBG08539"/>
    <property type="match status" value="1"/>
</dbReference>
<name>A0A4Y2K6G1_ARAVE</name>
<protein>
    <submittedName>
        <fullName evidence="1">Uncharacterized protein</fullName>
    </submittedName>
</protein>
<dbReference type="Proteomes" id="UP000499080">
    <property type="component" value="Unassembled WGS sequence"/>
</dbReference>
<evidence type="ECO:0000313" key="1">
    <source>
        <dbReference type="EMBL" id="GBM97911.1"/>
    </source>
</evidence>
<dbReference type="EMBL" id="BGPR01004280">
    <property type="protein sequence ID" value="GBM97911.1"/>
    <property type="molecule type" value="Genomic_DNA"/>
</dbReference>
<accession>A0A4Y2K6G1</accession>
<sequence>MWRFRANKHLWKAKQLNYAWNSDQTTETAKLTKAVNIKLPKVNIPKFDDEINQWLSVWCSFETAIHNNSLLHPIDKFTYLKGLLGSAALATVEGFAITENYEKAVDILRDRFGRKDAIINSHMKKI</sequence>